<evidence type="ECO:0000313" key="3">
    <source>
        <dbReference type="Proteomes" id="UP001224087"/>
    </source>
</evidence>
<organism evidence="2 3">
    <name type="scientific">Cedratvirus kamchatka</name>
    <dbReference type="NCBI Taxonomy" id="2716914"/>
    <lineage>
        <taxon>Viruses</taxon>
        <taxon>Pithoviruses</taxon>
        <taxon>Orthocedratvirinae</taxon>
        <taxon>Alphacedratvirus</taxon>
        <taxon>Alphacedratvirus rossiense</taxon>
    </lineage>
</organism>
<sequence>MQSLPPELSEQVLLRANSSTLISLCGTSPQYRNLCSDSLFWKKRFKQEGLPLLEQVSPSSEQGTSAQSWIRIYQNSRRVAQLVEDYLERDNQNISFEQINLDELSKIAPEVVRSYIQEGHELEQLLEEKSLLEQEDSPLKDALDDIDAAIQTIPEYFITVRWEGTKTYALDIVLYTPLDREYDYLNILHGLSSDKAFNLLFNLLY</sequence>
<proteinExistence type="predicted"/>
<evidence type="ECO:0000259" key="1">
    <source>
        <dbReference type="PROSITE" id="PS50181"/>
    </source>
</evidence>
<protein>
    <submittedName>
        <fullName evidence="2">F-box domain-containing protein</fullName>
    </submittedName>
</protein>
<reference evidence="2" key="1">
    <citation type="submission" date="2019-12" db="EMBL/GenBank/DDBJ databases">
        <title>The DNA Methylation Landscape of Giant Viruses.</title>
        <authorList>
            <person name="Jeudy S."/>
            <person name="Rigou S."/>
            <person name="Alempic J.-M."/>
            <person name="Claverie J.-M."/>
            <person name="Abergel C."/>
            <person name="Legendre M."/>
        </authorList>
    </citation>
    <scope>NUCLEOTIDE SEQUENCE</scope>
    <source>
        <strain evidence="2">P4</strain>
    </source>
</reference>
<evidence type="ECO:0000313" key="2">
    <source>
        <dbReference type="EMBL" id="QIN54208.1"/>
    </source>
</evidence>
<dbReference type="EMBL" id="MN873693">
    <property type="protein sequence ID" value="QIN54208.1"/>
    <property type="molecule type" value="Genomic_DNA"/>
</dbReference>
<keyword evidence="3" id="KW-1185">Reference proteome</keyword>
<accession>A0A6G8MY57</accession>
<feature type="domain" description="F-box" evidence="1">
    <location>
        <begin position="1"/>
        <end position="44"/>
    </location>
</feature>
<dbReference type="InterPro" id="IPR036047">
    <property type="entry name" value="F-box-like_dom_sf"/>
</dbReference>
<name>A0A6G8MY57_9VIRU</name>
<dbReference type="Pfam" id="PF00646">
    <property type="entry name" value="F-box"/>
    <property type="match status" value="1"/>
</dbReference>
<dbReference type="SUPFAM" id="SSF81383">
    <property type="entry name" value="F-box domain"/>
    <property type="match status" value="1"/>
</dbReference>
<dbReference type="PROSITE" id="PS50181">
    <property type="entry name" value="FBOX"/>
    <property type="match status" value="1"/>
</dbReference>
<gene>
    <name evidence="2" type="primary">ck83</name>
</gene>
<dbReference type="Proteomes" id="UP001224087">
    <property type="component" value="Segment"/>
</dbReference>
<dbReference type="Gene3D" id="1.20.1280.50">
    <property type="match status" value="1"/>
</dbReference>
<dbReference type="InterPro" id="IPR001810">
    <property type="entry name" value="F-box_dom"/>
</dbReference>